<gene>
    <name evidence="5 8" type="primary">rimM</name>
    <name evidence="8" type="ORF">DJ018_04625</name>
</gene>
<dbReference type="HAMAP" id="MF_00014">
    <property type="entry name" value="Ribosome_mat_RimM"/>
    <property type="match status" value="1"/>
</dbReference>
<accession>A0A328AZJ6</accession>
<organism evidence="8 9">
    <name type="scientific">Phenylobacterium deserti</name>
    <dbReference type="NCBI Taxonomy" id="1914756"/>
    <lineage>
        <taxon>Bacteria</taxon>
        <taxon>Pseudomonadati</taxon>
        <taxon>Pseudomonadota</taxon>
        <taxon>Alphaproteobacteria</taxon>
        <taxon>Caulobacterales</taxon>
        <taxon>Caulobacteraceae</taxon>
        <taxon>Phenylobacterium</taxon>
    </lineage>
</organism>
<evidence type="ECO:0000256" key="3">
    <source>
        <dbReference type="ARBA" id="ARBA00022552"/>
    </source>
</evidence>
<dbReference type="PANTHER" id="PTHR33692:SF1">
    <property type="entry name" value="RIBOSOME MATURATION FACTOR RIMM"/>
    <property type="match status" value="1"/>
</dbReference>
<keyword evidence="1 5" id="KW-0963">Cytoplasm</keyword>
<comment type="similarity">
    <text evidence="5">Belongs to the RimM family.</text>
</comment>
<name>A0A328AZJ6_9CAUL</name>
<dbReference type="SUPFAM" id="SSF50447">
    <property type="entry name" value="Translation proteins"/>
    <property type="match status" value="1"/>
</dbReference>
<reference evidence="9" key="1">
    <citation type="submission" date="2018-05" db="EMBL/GenBank/DDBJ databases">
        <authorList>
            <person name="Li X."/>
        </authorList>
    </citation>
    <scope>NUCLEOTIDE SEQUENCE [LARGE SCALE GENOMIC DNA]</scope>
    <source>
        <strain evidence="9">YIM 73061</strain>
    </source>
</reference>
<dbReference type="OrthoDB" id="9788191at2"/>
<dbReference type="InterPro" id="IPR056792">
    <property type="entry name" value="PRC_RimM"/>
</dbReference>
<keyword evidence="3 5" id="KW-0698">rRNA processing</keyword>
<dbReference type="EMBL" id="QFYR01000001">
    <property type="protein sequence ID" value="RAK58228.1"/>
    <property type="molecule type" value="Genomic_DNA"/>
</dbReference>
<dbReference type="Gene3D" id="2.40.30.60">
    <property type="entry name" value="RimM"/>
    <property type="match status" value="1"/>
</dbReference>
<evidence type="ECO:0000313" key="8">
    <source>
        <dbReference type="EMBL" id="RAK58228.1"/>
    </source>
</evidence>
<dbReference type="GO" id="GO:0043022">
    <property type="term" value="F:ribosome binding"/>
    <property type="evidence" value="ECO:0007669"/>
    <property type="project" value="InterPro"/>
</dbReference>
<dbReference type="GO" id="GO:0006364">
    <property type="term" value="P:rRNA processing"/>
    <property type="evidence" value="ECO:0007669"/>
    <property type="project" value="UniProtKB-UniRule"/>
</dbReference>
<dbReference type="InterPro" id="IPR011961">
    <property type="entry name" value="RimM"/>
</dbReference>
<keyword evidence="2 5" id="KW-0690">Ribosome biogenesis</keyword>
<comment type="function">
    <text evidence="5">An accessory protein needed during the final step in the assembly of 30S ribosomal subunit, possibly for assembly of the head region. Essential for efficient processing of 16S rRNA. May be needed both before and after RbfA during the maturation of 16S rRNA. It has affinity for free ribosomal 30S subunits but not for 70S ribosomes.</text>
</comment>
<protein>
    <recommendedName>
        <fullName evidence="5">Ribosome maturation factor RimM</fullName>
    </recommendedName>
</protein>
<comment type="subunit">
    <text evidence="5">Binds ribosomal protein uS19.</text>
</comment>
<evidence type="ECO:0000313" key="9">
    <source>
        <dbReference type="Proteomes" id="UP000249725"/>
    </source>
</evidence>
<dbReference type="Pfam" id="PF24986">
    <property type="entry name" value="PRC_RimM"/>
    <property type="match status" value="1"/>
</dbReference>
<dbReference type="InterPro" id="IPR009000">
    <property type="entry name" value="Transl_B-barrel_sf"/>
</dbReference>
<comment type="domain">
    <text evidence="5">The PRC barrel domain binds ribosomal protein uS19.</text>
</comment>
<dbReference type="GO" id="GO:0005840">
    <property type="term" value="C:ribosome"/>
    <property type="evidence" value="ECO:0007669"/>
    <property type="project" value="InterPro"/>
</dbReference>
<comment type="subcellular location">
    <subcellularLocation>
        <location evidence="5">Cytoplasm</location>
    </subcellularLocation>
</comment>
<dbReference type="GO" id="GO:0042274">
    <property type="term" value="P:ribosomal small subunit biogenesis"/>
    <property type="evidence" value="ECO:0007669"/>
    <property type="project" value="UniProtKB-UniRule"/>
</dbReference>
<dbReference type="SUPFAM" id="SSF50346">
    <property type="entry name" value="PRC-barrel domain"/>
    <property type="match status" value="1"/>
</dbReference>
<dbReference type="Proteomes" id="UP000249725">
    <property type="component" value="Unassembled WGS sequence"/>
</dbReference>
<keyword evidence="9" id="KW-1185">Reference proteome</keyword>
<evidence type="ECO:0000256" key="4">
    <source>
        <dbReference type="ARBA" id="ARBA00023186"/>
    </source>
</evidence>
<dbReference type="PANTHER" id="PTHR33692">
    <property type="entry name" value="RIBOSOME MATURATION FACTOR RIMM"/>
    <property type="match status" value="1"/>
</dbReference>
<evidence type="ECO:0000256" key="1">
    <source>
        <dbReference type="ARBA" id="ARBA00022490"/>
    </source>
</evidence>
<evidence type="ECO:0000259" key="6">
    <source>
        <dbReference type="Pfam" id="PF01782"/>
    </source>
</evidence>
<dbReference type="NCBIfam" id="TIGR02273">
    <property type="entry name" value="16S_RimM"/>
    <property type="match status" value="1"/>
</dbReference>
<evidence type="ECO:0000256" key="5">
    <source>
        <dbReference type="HAMAP-Rule" id="MF_00014"/>
    </source>
</evidence>
<feature type="domain" description="Ribosome maturation factor RimM PRC barrel" evidence="7">
    <location>
        <begin position="101"/>
        <end position="172"/>
    </location>
</feature>
<dbReference type="InterPro" id="IPR011033">
    <property type="entry name" value="PRC_barrel-like_sf"/>
</dbReference>
<keyword evidence="4 5" id="KW-0143">Chaperone</keyword>
<dbReference type="InterPro" id="IPR002676">
    <property type="entry name" value="RimM_N"/>
</dbReference>
<evidence type="ECO:0000256" key="2">
    <source>
        <dbReference type="ARBA" id="ARBA00022517"/>
    </source>
</evidence>
<sequence length="174" mass="18786">MSETSDLILVARVAGAFGVKGEVRLTAYTADPLALIDYKTLLRKDGSAGLTVLSGRPDKRGFVGRVAEVETREQAEAMRGLELYVPREALPEPDEDEFYLTDLIGLTVVSAEGEPMGRVKSVQDFGAGDLLEIQPPPGSEKGAATWYLPFTKEAVPEVRLAEGKLIGVPPEEIE</sequence>
<dbReference type="Pfam" id="PF01782">
    <property type="entry name" value="RimM"/>
    <property type="match status" value="1"/>
</dbReference>
<evidence type="ECO:0000259" key="7">
    <source>
        <dbReference type="Pfam" id="PF24986"/>
    </source>
</evidence>
<comment type="caution">
    <text evidence="8">The sequence shown here is derived from an EMBL/GenBank/DDBJ whole genome shotgun (WGS) entry which is preliminary data.</text>
</comment>
<dbReference type="Gene3D" id="2.30.30.240">
    <property type="entry name" value="PRC-barrel domain"/>
    <property type="match status" value="1"/>
</dbReference>
<dbReference type="InterPro" id="IPR036976">
    <property type="entry name" value="RimM_N_sf"/>
</dbReference>
<feature type="domain" description="RimM N-terminal" evidence="6">
    <location>
        <begin position="10"/>
        <end position="88"/>
    </location>
</feature>
<proteinExistence type="inferred from homology"/>
<dbReference type="AlphaFoldDB" id="A0A328AZJ6"/>
<dbReference type="GO" id="GO:0005737">
    <property type="term" value="C:cytoplasm"/>
    <property type="evidence" value="ECO:0007669"/>
    <property type="project" value="UniProtKB-SubCell"/>
</dbReference>